<evidence type="ECO:0000256" key="7">
    <source>
        <dbReference type="RuleBase" id="RU367025"/>
    </source>
</evidence>
<dbReference type="Pfam" id="PF03371">
    <property type="entry name" value="PRP38"/>
    <property type="match status" value="1"/>
</dbReference>
<comment type="caution">
    <text evidence="8">The sequence shown here is derived from an EMBL/GenBank/DDBJ whole genome shotgun (WGS) entry which is preliminary data.</text>
</comment>
<keyword evidence="6 7" id="KW-0539">Nucleus</keyword>
<sequence>MVHAIYPGAAMMQVPVDPYYVEEARRVKENQLPIHGNQTTYNFNTLLYDNVMNSDYFRKLYELATYHEVVDEIYYRVDHAGTWNEPWAAGTSRIPSTCFCLLMKFCTMRLTVNQMQGLLKHVDSPFIRCVGFLYLRYTCDPELLWEWYEPFLDDEEEFNASSNDAILT</sequence>
<dbReference type="GO" id="GO:0000398">
    <property type="term" value="P:mRNA splicing, via spliceosome"/>
    <property type="evidence" value="ECO:0007669"/>
    <property type="project" value="UniProtKB-UniRule"/>
</dbReference>
<evidence type="ECO:0000313" key="9">
    <source>
        <dbReference type="Proteomes" id="UP000469452"/>
    </source>
</evidence>
<gene>
    <name evidence="8" type="ORF">AaE_008792</name>
</gene>
<evidence type="ECO:0000256" key="3">
    <source>
        <dbReference type="ARBA" id="ARBA00022664"/>
    </source>
</evidence>
<dbReference type="EMBL" id="VJMI01014644">
    <property type="protein sequence ID" value="KAF0739508.1"/>
    <property type="molecule type" value="Genomic_DNA"/>
</dbReference>
<keyword evidence="4 7" id="KW-0747">Spliceosome</keyword>
<evidence type="ECO:0000256" key="4">
    <source>
        <dbReference type="ARBA" id="ARBA00022728"/>
    </source>
</evidence>
<accession>A0A6A5A5U3</accession>
<name>A0A6A5A5U3_APHAT</name>
<dbReference type="Proteomes" id="UP000469452">
    <property type="component" value="Unassembled WGS sequence"/>
</dbReference>
<dbReference type="VEuPathDB" id="FungiDB:H257_05987"/>
<evidence type="ECO:0000256" key="2">
    <source>
        <dbReference type="ARBA" id="ARBA00006164"/>
    </source>
</evidence>
<protein>
    <recommendedName>
        <fullName evidence="7">Pre-mRNA-splicing factor 38</fullName>
    </recommendedName>
</protein>
<keyword evidence="3 7" id="KW-0507">mRNA processing</keyword>
<dbReference type="PANTHER" id="PTHR23142">
    <property type="entry name" value="PRE-MRNA-SPLICING FACTOR 38A-RELATED"/>
    <property type="match status" value="1"/>
</dbReference>
<keyword evidence="5 7" id="KW-0508">mRNA splicing</keyword>
<dbReference type="GO" id="GO:0005681">
    <property type="term" value="C:spliceosomal complex"/>
    <property type="evidence" value="ECO:0007669"/>
    <property type="project" value="UniProtKB-KW"/>
</dbReference>
<comment type="similarity">
    <text evidence="2 7">Belongs to the PRP38 family.</text>
</comment>
<evidence type="ECO:0000256" key="1">
    <source>
        <dbReference type="ARBA" id="ARBA00004123"/>
    </source>
</evidence>
<evidence type="ECO:0000313" key="8">
    <source>
        <dbReference type="EMBL" id="KAF0739508.1"/>
    </source>
</evidence>
<comment type="function">
    <text evidence="7">Required for pre-mRNA splicing.</text>
</comment>
<comment type="subcellular location">
    <subcellularLocation>
        <location evidence="1 7">Nucleus</location>
    </subcellularLocation>
</comment>
<evidence type="ECO:0000256" key="6">
    <source>
        <dbReference type="ARBA" id="ARBA00023242"/>
    </source>
</evidence>
<dbReference type="AlphaFoldDB" id="A0A6A5A5U3"/>
<organism evidence="8 9">
    <name type="scientific">Aphanomyces astaci</name>
    <name type="common">Crayfish plague agent</name>
    <dbReference type="NCBI Taxonomy" id="112090"/>
    <lineage>
        <taxon>Eukaryota</taxon>
        <taxon>Sar</taxon>
        <taxon>Stramenopiles</taxon>
        <taxon>Oomycota</taxon>
        <taxon>Saprolegniomycetes</taxon>
        <taxon>Saprolegniales</taxon>
        <taxon>Verrucalvaceae</taxon>
        <taxon>Aphanomyces</taxon>
    </lineage>
</organism>
<feature type="non-terminal residue" evidence="8">
    <location>
        <position position="168"/>
    </location>
</feature>
<evidence type="ECO:0000256" key="5">
    <source>
        <dbReference type="ARBA" id="ARBA00023187"/>
    </source>
</evidence>
<reference evidence="8 9" key="1">
    <citation type="submission" date="2019-06" db="EMBL/GenBank/DDBJ databases">
        <title>Genomics analysis of Aphanomyces spp. identifies a new class of oomycete effector associated with host adaptation.</title>
        <authorList>
            <person name="Gaulin E."/>
        </authorList>
    </citation>
    <scope>NUCLEOTIDE SEQUENCE [LARGE SCALE GENOMIC DNA]</scope>
    <source>
        <strain evidence="8 9">E</strain>
    </source>
</reference>
<proteinExistence type="inferred from homology"/>
<dbReference type="InterPro" id="IPR005037">
    <property type="entry name" value="PRP38"/>
</dbReference>